<dbReference type="Gene3D" id="1.10.3520.10">
    <property type="entry name" value="Glycolipid transfer protein"/>
    <property type="match status" value="1"/>
</dbReference>
<evidence type="ECO:0000313" key="4">
    <source>
        <dbReference type="Proteomes" id="UP000308730"/>
    </source>
</evidence>
<dbReference type="InterPro" id="IPR036497">
    <property type="entry name" value="GLTP_sf"/>
</dbReference>
<dbReference type="Proteomes" id="UP000308730">
    <property type="component" value="Unassembled WGS sequence"/>
</dbReference>
<dbReference type="GO" id="GO:0016020">
    <property type="term" value="C:membrane"/>
    <property type="evidence" value="ECO:0007669"/>
    <property type="project" value="TreeGrafter"/>
</dbReference>
<evidence type="ECO:0000256" key="1">
    <source>
        <dbReference type="ARBA" id="ARBA00022448"/>
    </source>
</evidence>
<reference evidence="3 4" key="1">
    <citation type="submission" date="2019-02" db="EMBL/GenBank/DDBJ databases">
        <title>Genome sequencing of the rare red list fungi Antrodiella citrinella (Flaviporus citrinellus).</title>
        <authorList>
            <person name="Buettner E."/>
            <person name="Kellner H."/>
        </authorList>
    </citation>
    <scope>NUCLEOTIDE SEQUENCE [LARGE SCALE GENOMIC DNA]</scope>
    <source>
        <strain evidence="3 4">DSM 108506</strain>
    </source>
</reference>
<dbReference type="InterPro" id="IPR014830">
    <property type="entry name" value="Glycolipid_transfer_prot_dom"/>
</dbReference>
<keyword evidence="1" id="KW-0813">Transport</keyword>
<keyword evidence="4" id="KW-1185">Reference proteome</keyword>
<dbReference type="OrthoDB" id="205255at2759"/>
<dbReference type="PANTHER" id="PTHR10219">
    <property type="entry name" value="GLYCOLIPID TRANSFER PROTEIN-RELATED"/>
    <property type="match status" value="1"/>
</dbReference>
<accession>A0A4S4N435</accession>
<dbReference type="EMBL" id="SGPM01000078">
    <property type="protein sequence ID" value="THH30510.1"/>
    <property type="molecule type" value="Genomic_DNA"/>
</dbReference>
<comment type="caution">
    <text evidence="3">The sequence shown here is derived from an EMBL/GenBank/DDBJ whole genome shotgun (WGS) entry which is preliminary data.</text>
</comment>
<evidence type="ECO:0000259" key="2">
    <source>
        <dbReference type="Pfam" id="PF08718"/>
    </source>
</evidence>
<evidence type="ECO:0000313" key="3">
    <source>
        <dbReference type="EMBL" id="THH30510.1"/>
    </source>
</evidence>
<organism evidence="3 4">
    <name type="scientific">Antrodiella citrinella</name>
    <dbReference type="NCBI Taxonomy" id="2447956"/>
    <lineage>
        <taxon>Eukaryota</taxon>
        <taxon>Fungi</taxon>
        <taxon>Dikarya</taxon>
        <taxon>Basidiomycota</taxon>
        <taxon>Agaricomycotina</taxon>
        <taxon>Agaricomycetes</taxon>
        <taxon>Polyporales</taxon>
        <taxon>Steccherinaceae</taxon>
        <taxon>Antrodiella</taxon>
    </lineage>
</organism>
<dbReference type="GO" id="GO:1902388">
    <property type="term" value="F:ceramide 1-phosphate transfer activity"/>
    <property type="evidence" value="ECO:0007669"/>
    <property type="project" value="TreeGrafter"/>
</dbReference>
<proteinExistence type="predicted"/>
<sequence>MFDLLGSGVFGFVQTDLRNNIGGVRARGLYFTCMALQEMQRDPKAELHVCFKRSYDVVLKHHHTFIIRSVVTIAIRAVPHRHDFYDRVAQGAPHEEFDAQLAVWLDGLEAIVTRIRQFLEQGGYGKV</sequence>
<name>A0A4S4N435_9APHY</name>
<gene>
    <name evidence="3" type="ORF">EUX98_g3679</name>
</gene>
<dbReference type="PANTHER" id="PTHR10219:SF25">
    <property type="entry name" value="PLECKSTRIN HOMOLOGY DOMAIN-CONTAINING FAMILY A MEMBER 8"/>
    <property type="match status" value="1"/>
</dbReference>
<dbReference type="GO" id="GO:1902387">
    <property type="term" value="F:ceramide 1-phosphate binding"/>
    <property type="evidence" value="ECO:0007669"/>
    <property type="project" value="TreeGrafter"/>
</dbReference>
<dbReference type="Pfam" id="PF08718">
    <property type="entry name" value="GLTP"/>
    <property type="match status" value="1"/>
</dbReference>
<protein>
    <recommendedName>
        <fullName evidence="2">Glycolipid transfer protein domain-containing protein</fullName>
    </recommendedName>
</protein>
<dbReference type="SUPFAM" id="SSF110004">
    <property type="entry name" value="Glycolipid transfer protein, GLTP"/>
    <property type="match status" value="1"/>
</dbReference>
<dbReference type="GO" id="GO:0005829">
    <property type="term" value="C:cytosol"/>
    <property type="evidence" value="ECO:0007669"/>
    <property type="project" value="TreeGrafter"/>
</dbReference>
<feature type="domain" description="Glycolipid transfer protein" evidence="2">
    <location>
        <begin position="27"/>
        <end position="89"/>
    </location>
</feature>
<dbReference type="AlphaFoldDB" id="A0A4S4N435"/>